<organism evidence="2 3">
    <name type="scientific">Paraphaeosphaeria minitans</name>
    <dbReference type="NCBI Taxonomy" id="565426"/>
    <lineage>
        <taxon>Eukaryota</taxon>
        <taxon>Fungi</taxon>
        <taxon>Dikarya</taxon>
        <taxon>Ascomycota</taxon>
        <taxon>Pezizomycotina</taxon>
        <taxon>Dothideomycetes</taxon>
        <taxon>Pleosporomycetidae</taxon>
        <taxon>Pleosporales</taxon>
        <taxon>Massarineae</taxon>
        <taxon>Didymosphaeriaceae</taxon>
        <taxon>Paraphaeosphaeria</taxon>
    </lineage>
</organism>
<reference evidence="2" key="1">
    <citation type="journal article" date="2020" name="Mol. Plant Microbe Interact.">
        <title>Genome Sequence of the Biocontrol Agent Coniothyrium minitans strain Conio (IMI 134523).</title>
        <authorList>
            <person name="Patel D."/>
            <person name="Shittu T.A."/>
            <person name="Baroncelli R."/>
            <person name="Muthumeenakshi S."/>
            <person name="Osborne T.H."/>
            <person name="Janganan T.K."/>
            <person name="Sreenivasaprasad S."/>
        </authorList>
    </citation>
    <scope>NUCLEOTIDE SEQUENCE</scope>
    <source>
        <strain evidence="2">Conio</strain>
    </source>
</reference>
<proteinExistence type="predicted"/>
<feature type="non-terminal residue" evidence="2">
    <location>
        <position position="1"/>
    </location>
</feature>
<evidence type="ECO:0000256" key="1">
    <source>
        <dbReference type="SAM" id="MobiDB-lite"/>
    </source>
</evidence>
<gene>
    <name evidence="2" type="ORF">PMIN01_05983</name>
</gene>
<dbReference type="EMBL" id="WJXW01000005">
    <property type="protein sequence ID" value="KAF9736068.1"/>
    <property type="molecule type" value="Genomic_DNA"/>
</dbReference>
<accession>A0A9P6GIM1</accession>
<keyword evidence="3" id="KW-1185">Reference proteome</keyword>
<dbReference type="Proteomes" id="UP000756921">
    <property type="component" value="Unassembled WGS sequence"/>
</dbReference>
<evidence type="ECO:0000313" key="3">
    <source>
        <dbReference type="Proteomes" id="UP000756921"/>
    </source>
</evidence>
<feature type="compositionally biased region" description="Low complexity" evidence="1">
    <location>
        <begin position="41"/>
        <end position="57"/>
    </location>
</feature>
<sequence length="160" mass="17011">SLCTTASKKVHWHGLSSGTRTAHTFAALYPETVGKLMLEMSHSPTTSLPPSSTWISPQKHSSPPAMLNKLKSTSFQSPSPGLSIDWSAFHRFRSAVILDCGVVSPHFRSSFAEIEAGVPGSGTHTATGIISSPPLDDSRPSEHVITGTCIDARHGFSTSI</sequence>
<dbReference type="SUPFAM" id="SSF53474">
    <property type="entry name" value="alpha/beta-Hydrolases"/>
    <property type="match status" value="1"/>
</dbReference>
<feature type="region of interest" description="Disordered" evidence="1">
    <location>
        <begin position="41"/>
        <end position="63"/>
    </location>
</feature>
<evidence type="ECO:0000313" key="2">
    <source>
        <dbReference type="EMBL" id="KAF9736068.1"/>
    </source>
</evidence>
<dbReference type="AlphaFoldDB" id="A0A9P6GIM1"/>
<dbReference type="InterPro" id="IPR029058">
    <property type="entry name" value="AB_hydrolase_fold"/>
</dbReference>
<name>A0A9P6GIM1_9PLEO</name>
<comment type="caution">
    <text evidence="2">The sequence shown here is derived from an EMBL/GenBank/DDBJ whole genome shotgun (WGS) entry which is preliminary data.</text>
</comment>
<protein>
    <submittedName>
        <fullName evidence="2">Uncharacterized protein</fullName>
    </submittedName>
</protein>